<proteinExistence type="predicted"/>
<sequence length="623" mass="68071">MATKLAPETIVQILKNFETVEEVVVCASACRRFHDVWLCHAPQIIWTIGPKQILAFDDALMAVRATEIVLESYQKEELPPDPFPLSSLSGAVRKPSLSEFQQVRDFEHLAKCAEQIYVEDEEDLKDYIQRDQPDGTALRVLWRERFHNSIYRVLLAGAVLYRAYQEPMHMAANWGLPNFLDKYVEALASDDMSSEPVSGDELDYLMTFAPYNLGESGGIHGSFKTLGEFLVQQGKKSAQQQKLHAQTTEILPTFATTDGLSDSEAAVLFIELGQLLFALEFLVGIQGRAPIIVNGSGSEEHGRTRFAPDLLHKPARTTPVVLFGTFFPEYISTPALAADAVDSHLVATPVCRSSETRPGVGFQHIYLFLHDLHRMAGCDNEFSSQNPAPYPHHQFFEYMFREYLGLRPGLYVPLLAFFSPETEELDESTVAQHAVRMAKAGAMGLITQGTYGEAAHLSHTERARITRTTRHAVAAAGYPQLPVIAGCGAPSTSETLELCQVAFESGAGYALVLPPSTYKAQYTLPRLKAYFEDVAGASPIPVLVYNYPAVTGVDLDAETLASLAGHPNLVGAKLTCNDMGKLNRLVAAVEPATAAERGSGFMCFGGSADATLQTLVGGVCETG</sequence>
<dbReference type="CDD" id="cd00408">
    <property type="entry name" value="DHDPS-like"/>
    <property type="match status" value="1"/>
</dbReference>
<dbReference type="Proteomes" id="UP000654922">
    <property type="component" value="Unassembled WGS sequence"/>
</dbReference>
<dbReference type="PANTHER" id="PTHR12128">
    <property type="entry name" value="DIHYDRODIPICOLINATE SYNTHASE"/>
    <property type="match status" value="1"/>
</dbReference>
<dbReference type="PRINTS" id="PR00146">
    <property type="entry name" value="DHPICSNTHASE"/>
</dbReference>
<dbReference type="OrthoDB" id="5280464at2759"/>
<dbReference type="EMBL" id="JACBAE010001171">
    <property type="protein sequence ID" value="KAF7171700.1"/>
    <property type="molecule type" value="Genomic_DNA"/>
</dbReference>
<dbReference type="InterPro" id="IPR002220">
    <property type="entry name" value="DapA-like"/>
</dbReference>
<evidence type="ECO:0000313" key="2">
    <source>
        <dbReference type="Proteomes" id="UP000654922"/>
    </source>
</evidence>
<evidence type="ECO:0008006" key="3">
    <source>
        <dbReference type="Google" id="ProtNLM"/>
    </source>
</evidence>
<dbReference type="Gene3D" id="3.20.20.70">
    <property type="entry name" value="Aldolase class I"/>
    <property type="match status" value="1"/>
</dbReference>
<accession>A0A8H6UZ96</accession>
<comment type="caution">
    <text evidence="1">The sequence shown here is derived from an EMBL/GenBank/DDBJ whole genome shotgun (WGS) entry which is preliminary data.</text>
</comment>
<dbReference type="SMART" id="SM01130">
    <property type="entry name" value="DHDPS"/>
    <property type="match status" value="1"/>
</dbReference>
<name>A0A8H6UZ96_9EURO</name>
<evidence type="ECO:0000313" key="1">
    <source>
        <dbReference type="EMBL" id="KAF7171700.1"/>
    </source>
</evidence>
<dbReference type="SUPFAM" id="SSF51569">
    <property type="entry name" value="Aldolase"/>
    <property type="match status" value="1"/>
</dbReference>
<dbReference type="Pfam" id="PF00701">
    <property type="entry name" value="DHDPS"/>
    <property type="match status" value="1"/>
</dbReference>
<gene>
    <name evidence="1" type="ORF">CNMCM5623_004014</name>
</gene>
<protein>
    <recommendedName>
        <fullName evidence="3">Dihydrodipicolinate synthetase family protein</fullName>
    </recommendedName>
</protein>
<organism evidence="1 2">
    <name type="scientific">Aspergillus felis</name>
    <dbReference type="NCBI Taxonomy" id="1287682"/>
    <lineage>
        <taxon>Eukaryota</taxon>
        <taxon>Fungi</taxon>
        <taxon>Dikarya</taxon>
        <taxon>Ascomycota</taxon>
        <taxon>Pezizomycotina</taxon>
        <taxon>Eurotiomycetes</taxon>
        <taxon>Eurotiomycetidae</taxon>
        <taxon>Eurotiales</taxon>
        <taxon>Aspergillaceae</taxon>
        <taxon>Aspergillus</taxon>
        <taxon>Aspergillus subgen. Fumigati</taxon>
    </lineage>
</organism>
<dbReference type="InterPro" id="IPR013785">
    <property type="entry name" value="Aldolase_TIM"/>
</dbReference>
<reference evidence="1" key="1">
    <citation type="submission" date="2020-06" db="EMBL/GenBank/DDBJ databases">
        <title>Draft genome sequences of strains closely related to Aspergillus parafelis and Aspergillus hiratsukae.</title>
        <authorList>
            <person name="Dos Santos R.A.C."/>
            <person name="Rivero-Menendez O."/>
            <person name="Steenwyk J.L."/>
            <person name="Mead M.E."/>
            <person name="Goldman G.H."/>
            <person name="Alastruey-Izquierdo A."/>
            <person name="Rokas A."/>
        </authorList>
    </citation>
    <scope>NUCLEOTIDE SEQUENCE</scope>
    <source>
        <strain evidence="1">CNM-CM5623</strain>
    </source>
</reference>
<dbReference type="GO" id="GO:0008840">
    <property type="term" value="F:4-hydroxy-tetrahydrodipicolinate synthase activity"/>
    <property type="evidence" value="ECO:0007669"/>
    <property type="project" value="TreeGrafter"/>
</dbReference>
<dbReference type="PANTHER" id="PTHR12128:SF52">
    <property type="entry name" value="4-HYDROXY-2-OXOGLUTARATE ALDOLASE, MITOCHONDRIAL-RELATED"/>
    <property type="match status" value="1"/>
</dbReference>
<dbReference type="AlphaFoldDB" id="A0A8H6UZ96"/>